<reference evidence="4 5" key="1">
    <citation type="submission" date="2019-03" db="EMBL/GenBank/DDBJ databases">
        <authorList>
            <person name="Gaulin E."/>
            <person name="Dumas B."/>
        </authorList>
    </citation>
    <scope>NUCLEOTIDE SEQUENCE [LARGE SCALE GENOMIC DNA]</scope>
    <source>
        <strain evidence="4">CBS 568.67</strain>
    </source>
</reference>
<evidence type="ECO:0000313" key="4">
    <source>
        <dbReference type="EMBL" id="VFT97271.1"/>
    </source>
</evidence>
<keyword evidence="5" id="KW-1185">Reference proteome</keyword>
<dbReference type="Proteomes" id="UP000332933">
    <property type="component" value="Unassembled WGS sequence"/>
</dbReference>
<organism evidence="4 5">
    <name type="scientific">Aphanomyces stellatus</name>
    <dbReference type="NCBI Taxonomy" id="120398"/>
    <lineage>
        <taxon>Eukaryota</taxon>
        <taxon>Sar</taxon>
        <taxon>Stramenopiles</taxon>
        <taxon>Oomycota</taxon>
        <taxon>Saprolegniomycetes</taxon>
        <taxon>Saprolegniales</taxon>
        <taxon>Verrucalvaceae</taxon>
        <taxon>Aphanomyces</taxon>
    </lineage>
</organism>
<proteinExistence type="predicted"/>
<sequence length="162" mass="18445">MTIQSEDECARSRSSSSDSEPPHDDYGRIEGQGVWTEDEHHRFLHGISLYPHGPWRNVAAIVRTRSIRQTQTHAQKLKQKLARHRRGLRSKSYINEELAKYQPTWTYSNVSCSLPHSPTSGLWPTHSKPISAVFSDGLTLPSFEDSLDYLLIVLDDEMLVTA</sequence>
<dbReference type="PROSITE" id="PS51294">
    <property type="entry name" value="HTH_MYB"/>
    <property type="match status" value="1"/>
</dbReference>
<name>A0A485LFE5_9STRA</name>
<dbReference type="AlphaFoldDB" id="A0A485LFE5"/>
<dbReference type="SMART" id="SM00717">
    <property type="entry name" value="SANT"/>
    <property type="match status" value="1"/>
</dbReference>
<accession>A0A485LFE5</accession>
<gene>
    <name evidence="4" type="primary">Aste57867_20590</name>
    <name evidence="3" type="ORF">As57867_020523</name>
    <name evidence="4" type="ORF">ASTE57867_20590</name>
</gene>
<dbReference type="PANTHER" id="PTHR44042:SF67">
    <property type="entry name" value="MYB-LIKE PROTEIN I"/>
    <property type="match status" value="1"/>
</dbReference>
<feature type="region of interest" description="Disordered" evidence="1">
    <location>
        <begin position="1"/>
        <end position="30"/>
    </location>
</feature>
<evidence type="ECO:0000256" key="1">
    <source>
        <dbReference type="SAM" id="MobiDB-lite"/>
    </source>
</evidence>
<dbReference type="InterPro" id="IPR017930">
    <property type="entry name" value="Myb_dom"/>
</dbReference>
<dbReference type="EMBL" id="VJMH01006894">
    <property type="protein sequence ID" value="KAF0687687.1"/>
    <property type="molecule type" value="Genomic_DNA"/>
</dbReference>
<dbReference type="Pfam" id="PF00249">
    <property type="entry name" value="Myb_DNA-binding"/>
    <property type="match status" value="1"/>
</dbReference>
<dbReference type="EMBL" id="CAADRA010006920">
    <property type="protein sequence ID" value="VFT97271.1"/>
    <property type="molecule type" value="Genomic_DNA"/>
</dbReference>
<dbReference type="PANTHER" id="PTHR44042">
    <property type="entry name" value="DUPLICATED HOMEODOMAIN-LIKE SUPERFAMILY PROTEIN-RELATED"/>
    <property type="match status" value="1"/>
</dbReference>
<feature type="domain" description="HTH myb-type" evidence="2">
    <location>
        <begin position="33"/>
        <end position="82"/>
    </location>
</feature>
<evidence type="ECO:0000313" key="3">
    <source>
        <dbReference type="EMBL" id="KAF0687687.1"/>
    </source>
</evidence>
<reference evidence="3" key="2">
    <citation type="submission" date="2019-06" db="EMBL/GenBank/DDBJ databases">
        <title>Genomics analysis of Aphanomyces spp. identifies a new class of oomycete effector associated with host adaptation.</title>
        <authorList>
            <person name="Gaulin E."/>
        </authorList>
    </citation>
    <scope>NUCLEOTIDE SEQUENCE</scope>
    <source>
        <strain evidence="3">CBS 578.67</strain>
    </source>
</reference>
<protein>
    <submittedName>
        <fullName evidence="4">Aste57867_20590 protein</fullName>
    </submittedName>
</protein>
<dbReference type="Gene3D" id="1.10.10.60">
    <property type="entry name" value="Homeodomain-like"/>
    <property type="match status" value="1"/>
</dbReference>
<dbReference type="InterPro" id="IPR001005">
    <property type="entry name" value="SANT/Myb"/>
</dbReference>
<dbReference type="CDD" id="cd00167">
    <property type="entry name" value="SANT"/>
    <property type="match status" value="1"/>
</dbReference>
<evidence type="ECO:0000313" key="5">
    <source>
        <dbReference type="Proteomes" id="UP000332933"/>
    </source>
</evidence>
<dbReference type="SUPFAM" id="SSF46689">
    <property type="entry name" value="Homeodomain-like"/>
    <property type="match status" value="1"/>
</dbReference>
<dbReference type="OrthoDB" id="118550at2759"/>
<dbReference type="InterPro" id="IPR009057">
    <property type="entry name" value="Homeodomain-like_sf"/>
</dbReference>
<evidence type="ECO:0000259" key="2">
    <source>
        <dbReference type="PROSITE" id="PS51294"/>
    </source>
</evidence>